<keyword evidence="8" id="KW-1185">Reference proteome</keyword>
<dbReference type="Proteomes" id="UP001205906">
    <property type="component" value="Unassembled WGS sequence"/>
</dbReference>
<accession>A0ABT1CCL9</accession>
<dbReference type="Gene3D" id="3.40.50.1360">
    <property type="match status" value="1"/>
</dbReference>
<keyword evidence="3" id="KW-0238">DNA-binding</keyword>
<evidence type="ECO:0000256" key="1">
    <source>
        <dbReference type="ARBA" id="ARBA00010466"/>
    </source>
</evidence>
<dbReference type="EMBL" id="JAMXQS010000009">
    <property type="protein sequence ID" value="MCO6051931.1"/>
    <property type="molecule type" value="Genomic_DNA"/>
</dbReference>
<proteinExistence type="inferred from homology"/>
<evidence type="ECO:0000256" key="5">
    <source>
        <dbReference type="SAM" id="MobiDB-lite"/>
    </source>
</evidence>
<comment type="similarity">
    <text evidence="1">Belongs to the SorC transcriptional regulatory family.</text>
</comment>
<dbReference type="InterPro" id="IPR051054">
    <property type="entry name" value="SorC_transcr_regulators"/>
</dbReference>
<dbReference type="SUPFAM" id="SSF100950">
    <property type="entry name" value="NagB/RpiA/CoA transferase-like"/>
    <property type="match status" value="1"/>
</dbReference>
<evidence type="ECO:0000256" key="2">
    <source>
        <dbReference type="ARBA" id="ARBA00023015"/>
    </source>
</evidence>
<dbReference type="PANTHER" id="PTHR34294">
    <property type="entry name" value="TRANSCRIPTIONAL REGULATOR-RELATED"/>
    <property type="match status" value="1"/>
</dbReference>
<gene>
    <name evidence="7" type="ORF">NGM99_19265</name>
</gene>
<dbReference type="Pfam" id="PF04198">
    <property type="entry name" value="Sugar-bind"/>
    <property type="match status" value="1"/>
</dbReference>
<feature type="region of interest" description="Disordered" evidence="5">
    <location>
        <begin position="1"/>
        <end position="21"/>
    </location>
</feature>
<evidence type="ECO:0000259" key="6">
    <source>
        <dbReference type="Pfam" id="PF04198"/>
    </source>
</evidence>
<sequence>MSRPQTRPASAPRASARRDDDQSLAVRAAWLHHAAGMTQSEVANRLGVTNVKAHRLIMWANQNGLVKVTIDGDIAELALLETKLSERYSLSFCQLAPDLSEPGLPLRALGIAGSSFLRREIMNLQGGVIGIGHGRTLAAAVADLPRLDAGDVRFVSLLGGLTRHHAANPYDVMHQLAQKTGATAYVLPVPFFANTADDREVFLSQRGVGDVFALAEKSDLMLVGIGTAALDSQLVVSRIVEADEIAQVEELGGAGEVLGHFFDDEGRPVETPLSARTVAPGLEGLKDRRIVAIAGGRDKVRAIRAALKSGILSGLITDEETAKRLAEETPA</sequence>
<evidence type="ECO:0000256" key="4">
    <source>
        <dbReference type="ARBA" id="ARBA00023163"/>
    </source>
</evidence>
<protein>
    <submittedName>
        <fullName evidence="7">Sugar-binding transcriptional regulator</fullName>
    </submittedName>
</protein>
<comment type="caution">
    <text evidence="7">The sequence shown here is derived from an EMBL/GenBank/DDBJ whole genome shotgun (WGS) entry which is preliminary data.</text>
</comment>
<evidence type="ECO:0000256" key="3">
    <source>
        <dbReference type="ARBA" id="ARBA00023125"/>
    </source>
</evidence>
<keyword evidence="4" id="KW-0804">Transcription</keyword>
<organism evidence="7 8">
    <name type="scientific">Mesorhizobium liriopis</name>
    <dbReference type="NCBI Taxonomy" id="2953882"/>
    <lineage>
        <taxon>Bacteria</taxon>
        <taxon>Pseudomonadati</taxon>
        <taxon>Pseudomonadota</taxon>
        <taxon>Alphaproteobacteria</taxon>
        <taxon>Hyphomicrobiales</taxon>
        <taxon>Phyllobacteriaceae</taxon>
        <taxon>Mesorhizobium</taxon>
    </lineage>
</organism>
<dbReference type="InterPro" id="IPR036388">
    <property type="entry name" value="WH-like_DNA-bd_sf"/>
</dbReference>
<feature type="domain" description="Sugar-binding" evidence="6">
    <location>
        <begin position="75"/>
        <end position="325"/>
    </location>
</feature>
<evidence type="ECO:0000313" key="7">
    <source>
        <dbReference type="EMBL" id="MCO6051931.1"/>
    </source>
</evidence>
<keyword evidence="2" id="KW-0805">Transcription regulation</keyword>
<dbReference type="InterPro" id="IPR007324">
    <property type="entry name" value="Sugar-bd_dom_put"/>
</dbReference>
<dbReference type="Gene3D" id="1.10.10.10">
    <property type="entry name" value="Winged helix-like DNA-binding domain superfamily/Winged helix DNA-binding domain"/>
    <property type="match status" value="1"/>
</dbReference>
<evidence type="ECO:0000313" key="8">
    <source>
        <dbReference type="Proteomes" id="UP001205906"/>
    </source>
</evidence>
<dbReference type="InterPro" id="IPR037171">
    <property type="entry name" value="NagB/RpiA_transferase-like"/>
</dbReference>
<dbReference type="PANTHER" id="PTHR34294:SF1">
    <property type="entry name" value="TRANSCRIPTIONAL REGULATOR LSRR"/>
    <property type="match status" value="1"/>
</dbReference>
<name>A0ABT1CCL9_9HYPH</name>
<reference evidence="7 8" key="1">
    <citation type="submission" date="2022-06" db="EMBL/GenBank/DDBJ databases">
        <title>Mesorhizobium sp. strain RP14 Genome sequencing and assembly.</title>
        <authorList>
            <person name="Kim I."/>
        </authorList>
    </citation>
    <scope>NUCLEOTIDE SEQUENCE [LARGE SCALE GENOMIC DNA]</scope>
    <source>
        <strain evidence="8">RP14(2022)</strain>
    </source>
</reference>
<feature type="compositionally biased region" description="Low complexity" evidence="5">
    <location>
        <begin position="1"/>
        <end position="14"/>
    </location>
</feature>
<dbReference type="RefSeq" id="WP_252821962.1">
    <property type="nucleotide sequence ID" value="NZ_JAMXQS010000009.1"/>
</dbReference>